<dbReference type="Pfam" id="PF13585">
    <property type="entry name" value="CHU_C"/>
    <property type="match status" value="1"/>
</dbReference>
<sequence>MGRAVLMVLVLVRKTILLTVLFMGLLNTSFAQSCTGVLGDAIINETFGTDVLKPLASGQTTYRYVSDRCPTDGEYILANSSYCYGSNWHTLTEDHTTGDQNGAMIIVNASYDAGEFYSQSVTGLCSGITYEFSVWVLNLMNPTPQNGCNSLEPTPLDPDITMKIQRADGSLIKTIHTGTIARSTSPVWLRYAILFTMPVNENSVVVKLVNNGPGGCGNDLALDDIQFRPCHPIVQIYYDGNTGTNLEVCENSTYLIQSNLGSGYDQPVYQWQESTDSLSWQNIANANQNSYLIKAAIWEKRYYRLVCTQYPNRITPQNHQCYSVSNTLLVTVRSPEECRNSWIYVPDVFTPNHDQINDVLEVYHDESITFELRIFNRWGSVIFITDTHGAGWDGTYLGKPCEEGVYPWKITYTLPTTNTPDRTFLKTGQVLLVH</sequence>
<dbReference type="NCBIfam" id="TIGR04131">
    <property type="entry name" value="Bac_Flav_CTERM"/>
    <property type="match status" value="1"/>
</dbReference>
<evidence type="ECO:0000313" key="2">
    <source>
        <dbReference type="Proteomes" id="UP000248790"/>
    </source>
</evidence>
<dbReference type="Proteomes" id="UP000248790">
    <property type="component" value="Unassembled WGS sequence"/>
</dbReference>
<protein>
    <submittedName>
        <fullName evidence="1">Gliding motility-associated-like protein</fullName>
    </submittedName>
</protein>
<keyword evidence="2" id="KW-1185">Reference proteome</keyword>
<gene>
    <name evidence="1" type="ORF">LX87_03865</name>
</gene>
<dbReference type="AlphaFoldDB" id="A0A327WSH3"/>
<proteinExistence type="predicted"/>
<reference evidence="1 2" key="1">
    <citation type="submission" date="2018-06" db="EMBL/GenBank/DDBJ databases">
        <title>Genomic Encyclopedia of Archaeal and Bacterial Type Strains, Phase II (KMG-II): from individual species to whole genera.</title>
        <authorList>
            <person name="Goeker M."/>
        </authorList>
    </citation>
    <scope>NUCLEOTIDE SEQUENCE [LARGE SCALE GENOMIC DNA]</scope>
    <source>
        <strain evidence="1 2">DSM 21851</strain>
    </source>
</reference>
<accession>A0A327WSH3</accession>
<comment type="caution">
    <text evidence="1">The sequence shown here is derived from an EMBL/GenBank/DDBJ whole genome shotgun (WGS) entry which is preliminary data.</text>
</comment>
<name>A0A327WSH3_LARAB</name>
<organism evidence="1 2">
    <name type="scientific">Larkinella arboricola</name>
    <dbReference type="NCBI Taxonomy" id="643671"/>
    <lineage>
        <taxon>Bacteria</taxon>
        <taxon>Pseudomonadati</taxon>
        <taxon>Bacteroidota</taxon>
        <taxon>Cytophagia</taxon>
        <taxon>Cytophagales</taxon>
        <taxon>Spirosomataceae</taxon>
        <taxon>Larkinella</taxon>
    </lineage>
</organism>
<dbReference type="OrthoDB" id="1097758at2"/>
<evidence type="ECO:0000313" key="1">
    <source>
        <dbReference type="EMBL" id="RAJ93981.1"/>
    </source>
</evidence>
<dbReference type="Gene3D" id="2.60.120.260">
    <property type="entry name" value="Galactose-binding domain-like"/>
    <property type="match status" value="1"/>
</dbReference>
<dbReference type="PROSITE" id="PS51257">
    <property type="entry name" value="PROKAR_LIPOPROTEIN"/>
    <property type="match status" value="1"/>
</dbReference>
<dbReference type="InterPro" id="IPR026341">
    <property type="entry name" value="T9SS_type_B"/>
</dbReference>
<dbReference type="EMBL" id="QLMC01000005">
    <property type="protein sequence ID" value="RAJ93981.1"/>
    <property type="molecule type" value="Genomic_DNA"/>
</dbReference>